<dbReference type="AlphaFoldDB" id="A0A0F9CNB7"/>
<evidence type="ECO:0000256" key="5">
    <source>
        <dbReference type="SAM" id="Phobius"/>
    </source>
</evidence>
<keyword evidence="2 5" id="KW-0812">Transmembrane</keyword>
<evidence type="ECO:0000313" key="6">
    <source>
        <dbReference type="EMBL" id="KKL27937.1"/>
    </source>
</evidence>
<keyword evidence="1" id="KW-1003">Cell membrane</keyword>
<name>A0A0F9CNB7_9ZZZZ</name>
<accession>A0A0F9CNB7</accession>
<evidence type="ECO:0000256" key="4">
    <source>
        <dbReference type="ARBA" id="ARBA00023136"/>
    </source>
</evidence>
<organism evidence="6">
    <name type="scientific">marine sediment metagenome</name>
    <dbReference type="NCBI Taxonomy" id="412755"/>
    <lineage>
        <taxon>unclassified sequences</taxon>
        <taxon>metagenomes</taxon>
        <taxon>ecological metagenomes</taxon>
    </lineage>
</organism>
<keyword evidence="4 5" id="KW-0472">Membrane</keyword>
<keyword evidence="3 5" id="KW-1133">Transmembrane helix</keyword>
<feature type="transmembrane region" description="Helical" evidence="5">
    <location>
        <begin position="119"/>
        <end position="140"/>
    </location>
</feature>
<dbReference type="EMBL" id="LAZR01035279">
    <property type="protein sequence ID" value="KKL27937.1"/>
    <property type="molecule type" value="Genomic_DNA"/>
</dbReference>
<feature type="transmembrane region" description="Helical" evidence="5">
    <location>
        <begin position="6"/>
        <end position="23"/>
    </location>
</feature>
<protein>
    <submittedName>
        <fullName evidence="6">Uncharacterized protein</fullName>
    </submittedName>
</protein>
<sequence length="178" mass="20451">MNPAIINTIFILILAILFLYIFVDPNAKLFGRKVWYDPQRLLSCERDGEQTSQQIFDIYSFSHVTHGILLYFILNYFNFSAAQIVYIATSLEILWEFLENTPYIIKKYRKNEAYKNYQGDTIVNILGDTICAVIGVYMAMERPKIAIAYAVGSELLLYPYAANFLYLSIGSLLGRPLS</sequence>
<evidence type="ECO:0000256" key="2">
    <source>
        <dbReference type="ARBA" id="ARBA00022692"/>
    </source>
</evidence>
<dbReference type="InterPro" id="IPR019691">
    <property type="entry name" value="DUF2585"/>
</dbReference>
<evidence type="ECO:0000256" key="3">
    <source>
        <dbReference type="ARBA" id="ARBA00022989"/>
    </source>
</evidence>
<comment type="caution">
    <text evidence="6">The sequence shown here is derived from an EMBL/GenBank/DDBJ whole genome shotgun (WGS) entry which is preliminary data.</text>
</comment>
<proteinExistence type="predicted"/>
<feature type="transmembrane region" description="Helical" evidence="5">
    <location>
        <begin position="146"/>
        <end position="169"/>
    </location>
</feature>
<dbReference type="Pfam" id="PF10755">
    <property type="entry name" value="DUF2585"/>
    <property type="match status" value="1"/>
</dbReference>
<dbReference type="GO" id="GO:0005886">
    <property type="term" value="C:plasma membrane"/>
    <property type="evidence" value="ECO:0007669"/>
    <property type="project" value="InterPro"/>
</dbReference>
<reference evidence="6" key="1">
    <citation type="journal article" date="2015" name="Nature">
        <title>Complex archaea that bridge the gap between prokaryotes and eukaryotes.</title>
        <authorList>
            <person name="Spang A."/>
            <person name="Saw J.H."/>
            <person name="Jorgensen S.L."/>
            <person name="Zaremba-Niedzwiedzka K."/>
            <person name="Martijn J."/>
            <person name="Lind A.E."/>
            <person name="van Eijk R."/>
            <person name="Schleper C."/>
            <person name="Guy L."/>
            <person name="Ettema T.J."/>
        </authorList>
    </citation>
    <scope>NUCLEOTIDE SEQUENCE</scope>
</reference>
<gene>
    <name evidence="6" type="ORF">LCGC14_2380180</name>
</gene>
<evidence type="ECO:0000256" key="1">
    <source>
        <dbReference type="ARBA" id="ARBA00022475"/>
    </source>
</evidence>